<dbReference type="EMBL" id="EQ973784">
    <property type="protein sequence ID" value="EEF48117.1"/>
    <property type="molecule type" value="Genomic_DNA"/>
</dbReference>
<protein>
    <submittedName>
        <fullName evidence="1">Uncharacterized protein</fullName>
    </submittedName>
</protein>
<dbReference type="InParanoid" id="B9RKB9"/>
<proteinExistence type="predicted"/>
<name>B9RKB9_RICCO</name>
<reference evidence="2" key="1">
    <citation type="journal article" date="2010" name="Nat. Biotechnol.">
        <title>Draft genome sequence of the oilseed species Ricinus communis.</title>
        <authorList>
            <person name="Chan A.P."/>
            <person name="Crabtree J."/>
            <person name="Zhao Q."/>
            <person name="Lorenzi H."/>
            <person name="Orvis J."/>
            <person name="Puiu D."/>
            <person name="Melake-Berhan A."/>
            <person name="Jones K.M."/>
            <person name="Redman J."/>
            <person name="Chen G."/>
            <person name="Cahoon E.B."/>
            <person name="Gedil M."/>
            <person name="Stanke M."/>
            <person name="Haas B.J."/>
            <person name="Wortman J.R."/>
            <person name="Fraser-Liggett C.M."/>
            <person name="Ravel J."/>
            <person name="Rabinowicz P.D."/>
        </authorList>
    </citation>
    <scope>NUCLEOTIDE SEQUENCE [LARGE SCALE GENOMIC DNA]</scope>
    <source>
        <strain evidence="2">cv. Hale</strain>
    </source>
</reference>
<gene>
    <name evidence="1" type="ORF">RCOM_1048150</name>
</gene>
<organism evidence="1 2">
    <name type="scientific">Ricinus communis</name>
    <name type="common">Castor bean</name>
    <dbReference type="NCBI Taxonomy" id="3988"/>
    <lineage>
        <taxon>Eukaryota</taxon>
        <taxon>Viridiplantae</taxon>
        <taxon>Streptophyta</taxon>
        <taxon>Embryophyta</taxon>
        <taxon>Tracheophyta</taxon>
        <taxon>Spermatophyta</taxon>
        <taxon>Magnoliopsida</taxon>
        <taxon>eudicotyledons</taxon>
        <taxon>Gunneridae</taxon>
        <taxon>Pentapetalae</taxon>
        <taxon>rosids</taxon>
        <taxon>fabids</taxon>
        <taxon>Malpighiales</taxon>
        <taxon>Euphorbiaceae</taxon>
        <taxon>Acalyphoideae</taxon>
        <taxon>Acalypheae</taxon>
        <taxon>Ricinus</taxon>
    </lineage>
</organism>
<sequence>MSHLKGRKEDCALAVRSFLALYWPGNPRWQMTTEFADEAFCDLKKTRHPIARKDAEGRKRGRSGF</sequence>
<evidence type="ECO:0000313" key="2">
    <source>
        <dbReference type="Proteomes" id="UP000008311"/>
    </source>
</evidence>
<accession>B9RKB9</accession>
<dbReference type="Proteomes" id="UP000008311">
    <property type="component" value="Unassembled WGS sequence"/>
</dbReference>
<dbReference type="AlphaFoldDB" id="B9RKB9"/>
<keyword evidence="2" id="KW-1185">Reference proteome</keyword>
<evidence type="ECO:0000313" key="1">
    <source>
        <dbReference type="EMBL" id="EEF48117.1"/>
    </source>
</evidence>